<reference evidence="2 3" key="1">
    <citation type="submission" date="2016-07" db="EMBL/GenBank/DDBJ databases">
        <title>Draft genome sequence of Prauserella muralis DSM 45305, isolated from a mould-covered wall in an indoor environment.</title>
        <authorList>
            <person name="Ruckert C."/>
            <person name="Albersmeier A."/>
            <person name="Jiang C.-L."/>
            <person name="Jiang Y."/>
            <person name="Kalinowski J."/>
            <person name="Schneider O."/>
            <person name="Winkler A."/>
            <person name="Zotchev S.B."/>
        </authorList>
    </citation>
    <scope>NUCLEOTIDE SEQUENCE [LARGE SCALE GENOMIC DNA]</scope>
    <source>
        <strain evidence="2 3">DSM 45305</strain>
    </source>
</reference>
<proteinExistence type="predicted"/>
<protein>
    <recommendedName>
        <fullName evidence="1">Sigma 54 modulation/S30EA ribosomal protein C-terminal domain-containing protein</fullName>
    </recommendedName>
</protein>
<feature type="domain" description="Sigma 54 modulation/S30EA ribosomal protein C-terminal" evidence="1">
    <location>
        <begin position="201"/>
        <end position="245"/>
    </location>
</feature>
<dbReference type="EMBL" id="MASW01000005">
    <property type="protein sequence ID" value="PXY22268.1"/>
    <property type="molecule type" value="Genomic_DNA"/>
</dbReference>
<gene>
    <name evidence="2" type="ORF">BAY60_20535</name>
</gene>
<dbReference type="Proteomes" id="UP000249915">
    <property type="component" value="Unassembled WGS sequence"/>
</dbReference>
<dbReference type="PANTHER" id="PTHR33231">
    <property type="entry name" value="30S RIBOSOMAL PROTEIN"/>
    <property type="match status" value="1"/>
</dbReference>
<dbReference type="AlphaFoldDB" id="A0A2V4AP86"/>
<dbReference type="GO" id="GO:0022627">
    <property type="term" value="C:cytosolic small ribosomal subunit"/>
    <property type="evidence" value="ECO:0007669"/>
    <property type="project" value="TreeGrafter"/>
</dbReference>
<dbReference type="Gene3D" id="3.30.505.50">
    <property type="entry name" value="Sigma 54 modulation/S30EA ribosomal protein, C-terminal domain"/>
    <property type="match status" value="2"/>
</dbReference>
<keyword evidence="3" id="KW-1185">Reference proteome</keyword>
<dbReference type="RefSeq" id="WP_112282873.1">
    <property type="nucleotide sequence ID" value="NZ_MASW01000005.1"/>
</dbReference>
<name>A0A2V4AP86_9PSEU</name>
<dbReference type="InterPro" id="IPR032528">
    <property type="entry name" value="Ribosom_S30AE_C"/>
</dbReference>
<dbReference type="Pfam" id="PF16321">
    <property type="entry name" value="Ribosom_S30AE_C"/>
    <property type="match status" value="2"/>
</dbReference>
<dbReference type="GO" id="GO:0045900">
    <property type="term" value="P:negative regulation of translational elongation"/>
    <property type="evidence" value="ECO:0007669"/>
    <property type="project" value="TreeGrafter"/>
</dbReference>
<dbReference type="InterPro" id="IPR038416">
    <property type="entry name" value="Ribosom_S30AE_C_sf"/>
</dbReference>
<evidence type="ECO:0000313" key="2">
    <source>
        <dbReference type="EMBL" id="PXY22268.1"/>
    </source>
</evidence>
<feature type="domain" description="Sigma 54 modulation/S30EA ribosomal protein C-terminal" evidence="1">
    <location>
        <begin position="126"/>
        <end position="180"/>
    </location>
</feature>
<organism evidence="2 3">
    <name type="scientific">Prauserella muralis</name>
    <dbReference type="NCBI Taxonomy" id="588067"/>
    <lineage>
        <taxon>Bacteria</taxon>
        <taxon>Bacillati</taxon>
        <taxon>Actinomycetota</taxon>
        <taxon>Actinomycetes</taxon>
        <taxon>Pseudonocardiales</taxon>
        <taxon>Pseudonocardiaceae</taxon>
        <taxon>Prauserella</taxon>
    </lineage>
</organism>
<sequence>MRRQALACGLVVQTRGEVLDSAREYVRKQLAGFARRLPGRLGSARVKLTAFTRPSAPVPALAQANLEVDGRFVRAQVAAAFFTEAAGQLRARLRDQVAQLSGPRRARPWTGVAPAGPLPLARPAGQREIVRRKEYRLAECDPDQAALTMDLMDYDCYLFTDAGTGEDSVVYRVGPTGYRLARLSSPAPPAGEQSVPLTVNVHPVPELTPAEAARRLDETDLPFTFFADTGSGRGSVLYRRYDGHYAQIAPH</sequence>
<dbReference type="PANTHER" id="PTHR33231:SF1">
    <property type="entry name" value="30S RIBOSOMAL PROTEIN"/>
    <property type="match status" value="1"/>
</dbReference>
<accession>A0A2V4AP86</accession>
<dbReference type="OrthoDB" id="3825664at2"/>
<dbReference type="GO" id="GO:0043024">
    <property type="term" value="F:ribosomal small subunit binding"/>
    <property type="evidence" value="ECO:0007669"/>
    <property type="project" value="TreeGrafter"/>
</dbReference>
<evidence type="ECO:0000313" key="3">
    <source>
        <dbReference type="Proteomes" id="UP000249915"/>
    </source>
</evidence>
<dbReference type="InterPro" id="IPR050574">
    <property type="entry name" value="HPF/YfiA_ribosome-assoc"/>
</dbReference>
<comment type="caution">
    <text evidence="2">The sequence shown here is derived from an EMBL/GenBank/DDBJ whole genome shotgun (WGS) entry which is preliminary data.</text>
</comment>
<evidence type="ECO:0000259" key="1">
    <source>
        <dbReference type="Pfam" id="PF16321"/>
    </source>
</evidence>